<keyword evidence="4" id="KW-0449">Lipoprotein</keyword>
<gene>
    <name evidence="8" type="primary">LOC108566077</name>
</gene>
<sequence length="193" mass="21761">MLSKTTPDKVCPCNCPTGLGDFGEGTSRNKATSLTAIMNFNTDRKHPRDINSNNNSSQNNKSLEIRKEEVMAIRNRFPTKIPIIVNKFVKETNLPTLDKTKFLVPQEITMAQFLTIIRNRMSINQTQSLYLLVNNRSMISLTSTLSEIYGEFQGEDGFLYITYASQEVFGGTGPRPTSSTHCLHSSFDNKQIR</sequence>
<evidence type="ECO:0000256" key="5">
    <source>
        <dbReference type="RuleBase" id="RU004384"/>
    </source>
</evidence>
<evidence type="ECO:0000256" key="4">
    <source>
        <dbReference type="ARBA" id="ARBA00023288"/>
    </source>
</evidence>
<accession>A0ABM1N378</accession>
<evidence type="ECO:0000256" key="3">
    <source>
        <dbReference type="ARBA" id="ARBA00023136"/>
    </source>
</evidence>
<dbReference type="Pfam" id="PF02991">
    <property type="entry name" value="ATG8"/>
    <property type="match status" value="1"/>
</dbReference>
<keyword evidence="5" id="KW-0072">Autophagy</keyword>
<dbReference type="Gene3D" id="3.10.20.90">
    <property type="entry name" value="Phosphatidylinositol 3-kinase Catalytic Subunit, Chain A, domain 1"/>
    <property type="match status" value="1"/>
</dbReference>
<name>A0ABM1N378_NICVS</name>
<dbReference type="InterPro" id="IPR029071">
    <property type="entry name" value="Ubiquitin-like_domsf"/>
</dbReference>
<feature type="compositionally biased region" description="Low complexity" evidence="6">
    <location>
        <begin position="51"/>
        <end position="62"/>
    </location>
</feature>
<evidence type="ECO:0000256" key="2">
    <source>
        <dbReference type="ARBA" id="ARBA00007293"/>
    </source>
</evidence>
<evidence type="ECO:0000313" key="8">
    <source>
        <dbReference type="RefSeq" id="XP_017781278.1"/>
    </source>
</evidence>
<proteinExistence type="inferred from homology"/>
<evidence type="ECO:0000256" key="6">
    <source>
        <dbReference type="SAM" id="MobiDB-lite"/>
    </source>
</evidence>
<feature type="region of interest" description="Disordered" evidence="6">
    <location>
        <begin position="172"/>
        <end position="193"/>
    </location>
</feature>
<reference evidence="8" key="1">
    <citation type="submission" date="2025-08" db="UniProtKB">
        <authorList>
            <consortium name="RefSeq"/>
        </authorList>
    </citation>
    <scope>IDENTIFICATION</scope>
    <source>
        <tissue evidence="8">Whole Larva</tissue>
    </source>
</reference>
<feature type="region of interest" description="Disordered" evidence="6">
    <location>
        <begin position="42"/>
        <end position="62"/>
    </location>
</feature>
<comment type="subcellular location">
    <subcellularLocation>
        <location evidence="1">Membrane</location>
    </subcellularLocation>
</comment>
<evidence type="ECO:0000256" key="1">
    <source>
        <dbReference type="ARBA" id="ARBA00004370"/>
    </source>
</evidence>
<keyword evidence="3" id="KW-0472">Membrane</keyword>
<dbReference type="Proteomes" id="UP000695000">
    <property type="component" value="Unplaced"/>
</dbReference>
<keyword evidence="7" id="KW-1185">Reference proteome</keyword>
<dbReference type="SUPFAM" id="SSF54236">
    <property type="entry name" value="Ubiquitin-like"/>
    <property type="match status" value="1"/>
</dbReference>
<dbReference type="RefSeq" id="XP_017781278.1">
    <property type="nucleotide sequence ID" value="XM_017925789.1"/>
</dbReference>
<organism evidence="7 8">
    <name type="scientific">Nicrophorus vespilloides</name>
    <name type="common">Boreal carrion beetle</name>
    <dbReference type="NCBI Taxonomy" id="110193"/>
    <lineage>
        <taxon>Eukaryota</taxon>
        <taxon>Metazoa</taxon>
        <taxon>Ecdysozoa</taxon>
        <taxon>Arthropoda</taxon>
        <taxon>Hexapoda</taxon>
        <taxon>Insecta</taxon>
        <taxon>Pterygota</taxon>
        <taxon>Neoptera</taxon>
        <taxon>Endopterygota</taxon>
        <taxon>Coleoptera</taxon>
        <taxon>Polyphaga</taxon>
        <taxon>Staphyliniformia</taxon>
        <taxon>Silphidae</taxon>
        <taxon>Nicrophorinae</taxon>
        <taxon>Nicrophorus</taxon>
    </lineage>
</organism>
<feature type="compositionally biased region" description="Polar residues" evidence="6">
    <location>
        <begin position="175"/>
        <end position="193"/>
    </location>
</feature>
<dbReference type="InterPro" id="IPR004241">
    <property type="entry name" value="Atg8-like"/>
</dbReference>
<dbReference type="PANTHER" id="PTHR10969">
    <property type="entry name" value="MICROTUBULE-ASSOCIATED PROTEINS 1A/1B LIGHT CHAIN 3-RELATED"/>
    <property type="match status" value="1"/>
</dbReference>
<dbReference type="GeneID" id="108566077"/>
<protein>
    <submittedName>
        <fullName evidence="8">Microtubule-associated proteins 1A/1B light chain 3C-like isoform X2</fullName>
    </submittedName>
</protein>
<comment type="similarity">
    <text evidence="2 5">Belongs to the ATG8 family.</text>
</comment>
<evidence type="ECO:0000313" key="7">
    <source>
        <dbReference type="Proteomes" id="UP000695000"/>
    </source>
</evidence>